<evidence type="ECO:0000256" key="1">
    <source>
        <dbReference type="ARBA" id="ARBA00022618"/>
    </source>
</evidence>
<keyword evidence="3" id="KW-0131">Cell cycle</keyword>
<proteinExistence type="predicted"/>
<accession>A0A5S4ZYD5</accession>
<dbReference type="Proteomes" id="UP000323166">
    <property type="component" value="Unassembled WGS sequence"/>
</dbReference>
<evidence type="ECO:0000259" key="6">
    <source>
        <dbReference type="Pfam" id="PF03775"/>
    </source>
</evidence>
<comment type="caution">
    <text evidence="7">The sequence shown here is derived from an EMBL/GenBank/DDBJ whole genome shotgun (WGS) entry which is preliminary data.</text>
</comment>
<reference evidence="7 8" key="1">
    <citation type="submission" date="2019-07" db="EMBL/GenBank/DDBJ databases">
        <title>Genomic Encyclopedia of Type Strains, Phase I: the one thousand microbial genomes (KMG-I) project.</title>
        <authorList>
            <person name="Kyrpides N."/>
        </authorList>
    </citation>
    <scope>NUCLEOTIDE SEQUENCE [LARGE SCALE GENOMIC DNA]</scope>
    <source>
        <strain evidence="7 8">DSM 6562</strain>
    </source>
</reference>
<dbReference type="GO" id="GO:0000902">
    <property type="term" value="P:cell morphogenesis"/>
    <property type="evidence" value="ECO:0007669"/>
    <property type="project" value="InterPro"/>
</dbReference>
<sequence length="140" mass="14908">MAPDWTGGNLVQFPGKEGVDPEEMDDNTVLVQRTLRSGQSIYYDGNVVIVGDINPGGEVVATGNVVVMGYLRGVVHAGAGGNENAAVYAFRMRPTQLRIAGHITRAPDGDEVEPIVPEVARIKDGIVVIEAFPSGPERHT</sequence>
<name>A0A5S4ZYD5_9FIRM</name>
<dbReference type="InterPro" id="IPR016098">
    <property type="entry name" value="CAP/MinC_C"/>
</dbReference>
<dbReference type="EMBL" id="VNHM01000001">
    <property type="protein sequence ID" value="TYO98032.1"/>
    <property type="molecule type" value="Genomic_DNA"/>
</dbReference>
<evidence type="ECO:0000313" key="7">
    <source>
        <dbReference type="EMBL" id="TYO98032.1"/>
    </source>
</evidence>
<dbReference type="NCBIfam" id="TIGR01222">
    <property type="entry name" value="minC"/>
    <property type="match status" value="1"/>
</dbReference>
<evidence type="ECO:0000256" key="5">
    <source>
        <dbReference type="SAM" id="MobiDB-lite"/>
    </source>
</evidence>
<dbReference type="InterPro" id="IPR036145">
    <property type="entry name" value="MinC_C_sf"/>
</dbReference>
<dbReference type="InterPro" id="IPR013033">
    <property type="entry name" value="MinC"/>
</dbReference>
<dbReference type="GO" id="GO:0000917">
    <property type="term" value="P:division septum assembly"/>
    <property type="evidence" value="ECO:0007669"/>
    <property type="project" value="UniProtKB-KW"/>
</dbReference>
<feature type="domain" description="Septum formation inhibitor MinC C-terminal" evidence="6">
    <location>
        <begin position="31"/>
        <end position="129"/>
    </location>
</feature>
<dbReference type="PANTHER" id="PTHR34108:SF1">
    <property type="entry name" value="SEPTUM SITE-DETERMINING PROTEIN MINC"/>
    <property type="match status" value="1"/>
</dbReference>
<dbReference type="AlphaFoldDB" id="A0A5S4ZYD5"/>
<evidence type="ECO:0000313" key="8">
    <source>
        <dbReference type="Proteomes" id="UP000323166"/>
    </source>
</evidence>
<protein>
    <submittedName>
        <fullName evidence="7">Septum site-determining protein MinC</fullName>
    </submittedName>
</protein>
<evidence type="ECO:0000256" key="2">
    <source>
        <dbReference type="ARBA" id="ARBA00023210"/>
    </source>
</evidence>
<organism evidence="7 8">
    <name type="scientific">Desulfallas thermosapovorans DSM 6562</name>
    <dbReference type="NCBI Taxonomy" id="1121431"/>
    <lineage>
        <taxon>Bacteria</taxon>
        <taxon>Bacillati</taxon>
        <taxon>Bacillota</taxon>
        <taxon>Clostridia</taxon>
        <taxon>Eubacteriales</taxon>
        <taxon>Desulfallaceae</taxon>
        <taxon>Desulfallas</taxon>
    </lineage>
</organism>
<dbReference type="PANTHER" id="PTHR34108">
    <property type="entry name" value="SEPTUM SITE-DETERMINING PROTEIN MINC"/>
    <property type="match status" value="1"/>
</dbReference>
<dbReference type="Pfam" id="PF03775">
    <property type="entry name" value="MinC_C"/>
    <property type="match status" value="1"/>
</dbReference>
<dbReference type="Gene3D" id="2.160.20.70">
    <property type="match status" value="1"/>
</dbReference>
<keyword evidence="1" id="KW-0132">Cell division</keyword>
<gene>
    <name evidence="7" type="ORF">LX24_00317</name>
</gene>
<evidence type="ECO:0000256" key="3">
    <source>
        <dbReference type="ARBA" id="ARBA00023306"/>
    </source>
</evidence>
<evidence type="ECO:0000256" key="4">
    <source>
        <dbReference type="ARBA" id="ARBA00046874"/>
    </source>
</evidence>
<feature type="region of interest" description="Disordered" evidence="5">
    <location>
        <begin position="1"/>
        <end position="23"/>
    </location>
</feature>
<keyword evidence="8" id="KW-1185">Reference proteome</keyword>
<dbReference type="GO" id="GO:1901891">
    <property type="term" value="P:regulation of cell septum assembly"/>
    <property type="evidence" value="ECO:0007669"/>
    <property type="project" value="InterPro"/>
</dbReference>
<keyword evidence="2" id="KW-0717">Septation</keyword>
<comment type="subunit">
    <text evidence="4">Interacts with MinD and FtsZ.</text>
</comment>
<dbReference type="SUPFAM" id="SSF63848">
    <property type="entry name" value="Cell-division inhibitor MinC, C-terminal domain"/>
    <property type="match status" value="1"/>
</dbReference>
<dbReference type="InterPro" id="IPR005526">
    <property type="entry name" value="Septum_form_inhib_MinC_C"/>
</dbReference>